<dbReference type="InterPro" id="IPR036770">
    <property type="entry name" value="Ankyrin_rpt-contain_sf"/>
</dbReference>
<reference evidence="3" key="1">
    <citation type="submission" date="2019-04" db="EMBL/GenBank/DDBJ databases">
        <title>Friends and foes A comparative genomics studyof 23 Aspergillus species from section Flavi.</title>
        <authorList>
            <consortium name="DOE Joint Genome Institute"/>
            <person name="Kjaerbolling I."/>
            <person name="Vesth T."/>
            <person name="Frisvad J.C."/>
            <person name="Nybo J.L."/>
            <person name="Theobald S."/>
            <person name="Kildgaard S."/>
            <person name="Isbrandt T."/>
            <person name="Kuo A."/>
            <person name="Sato A."/>
            <person name="Lyhne E.K."/>
            <person name="Kogle M.E."/>
            <person name="Wiebenga A."/>
            <person name="Kun R.S."/>
            <person name="Lubbers R.J."/>
            <person name="Makela M.R."/>
            <person name="Barry K."/>
            <person name="Chovatia M."/>
            <person name="Clum A."/>
            <person name="Daum C."/>
            <person name="Haridas S."/>
            <person name="He G."/>
            <person name="LaButti K."/>
            <person name="Lipzen A."/>
            <person name="Mondo S."/>
            <person name="Riley R."/>
            <person name="Salamov A."/>
            <person name="Simmons B.A."/>
            <person name="Magnuson J.K."/>
            <person name="Henrissat B."/>
            <person name="Mortensen U.H."/>
            <person name="Larsen T.O."/>
            <person name="Devries R.P."/>
            <person name="Grigoriev I.V."/>
            <person name="Machida M."/>
            <person name="Baker S.E."/>
            <person name="Andersen M.R."/>
        </authorList>
    </citation>
    <scope>NUCLEOTIDE SEQUENCE [LARGE SCALE GENOMIC DNA]</scope>
    <source>
        <strain evidence="3">CBS 130015</strain>
    </source>
</reference>
<dbReference type="PROSITE" id="PS50088">
    <property type="entry name" value="ANK_REPEAT"/>
    <property type="match status" value="1"/>
</dbReference>
<dbReference type="Gene3D" id="1.25.40.20">
    <property type="entry name" value="Ankyrin repeat-containing domain"/>
    <property type="match status" value="1"/>
</dbReference>
<sequence>MAYYHKGLSRLNEMSTHERDVLEHYSHNNVICGAIWGGSESPLTAAIEVESTQNVNILLDAGADINGISAEDLSDYLARFLRGRDASVDTSSFASVPFRAQLLATAKAKGVEYQTAPLTPAELNERRLGFPRFWTEPSVPGQRLRMTTALTSLEIAAHLACEEIFDVLYKAGAEYSSWRVSAATQEDSLLEIPSEAPLSAFAPSDWETGCEEQTGYRAKHTLRPHALAAALNEEKPYKHVPMTEAEQVAQLATIALLLTWGGFDVQARDIDGNTALHYLAAILNVGGETVKLVREMEEGQDVWENATNRWGFTPKQLEEKMGDSCKDT</sequence>
<keyword evidence="3" id="KW-1185">Reference proteome</keyword>
<proteinExistence type="predicted"/>
<accession>A0A5N6W5L7</accession>
<evidence type="ECO:0008006" key="4">
    <source>
        <dbReference type="Google" id="ProtNLM"/>
    </source>
</evidence>
<dbReference type="SUPFAM" id="SSF48403">
    <property type="entry name" value="Ankyrin repeat"/>
    <property type="match status" value="1"/>
</dbReference>
<organism evidence="2 3">
    <name type="scientific">Aspergillus transmontanensis</name>
    <dbReference type="NCBI Taxonomy" id="1034304"/>
    <lineage>
        <taxon>Eukaryota</taxon>
        <taxon>Fungi</taxon>
        <taxon>Dikarya</taxon>
        <taxon>Ascomycota</taxon>
        <taxon>Pezizomycotina</taxon>
        <taxon>Eurotiomycetes</taxon>
        <taxon>Eurotiomycetidae</taxon>
        <taxon>Eurotiales</taxon>
        <taxon>Aspergillaceae</taxon>
        <taxon>Aspergillus</taxon>
        <taxon>Aspergillus subgen. Circumdati</taxon>
    </lineage>
</organism>
<dbReference type="AlphaFoldDB" id="A0A5N6W5L7"/>
<evidence type="ECO:0000256" key="1">
    <source>
        <dbReference type="PROSITE-ProRule" id="PRU00023"/>
    </source>
</evidence>
<keyword evidence="1" id="KW-0040">ANK repeat</keyword>
<evidence type="ECO:0000313" key="3">
    <source>
        <dbReference type="Proteomes" id="UP000325433"/>
    </source>
</evidence>
<evidence type="ECO:0000313" key="2">
    <source>
        <dbReference type="EMBL" id="KAE8316125.1"/>
    </source>
</evidence>
<dbReference type="EMBL" id="ML738308">
    <property type="protein sequence ID" value="KAE8316125.1"/>
    <property type="molecule type" value="Genomic_DNA"/>
</dbReference>
<dbReference type="Proteomes" id="UP000325433">
    <property type="component" value="Unassembled WGS sequence"/>
</dbReference>
<name>A0A5N6W5L7_9EURO</name>
<gene>
    <name evidence="2" type="ORF">BDV41DRAFT_574145</name>
</gene>
<dbReference type="InterPro" id="IPR002110">
    <property type="entry name" value="Ankyrin_rpt"/>
</dbReference>
<feature type="repeat" description="ANK" evidence="1">
    <location>
        <begin position="38"/>
        <end position="70"/>
    </location>
</feature>
<protein>
    <recommendedName>
        <fullName evidence="4">Ankyrin repeat-containing domain protein</fullName>
    </recommendedName>
</protein>